<evidence type="ECO:0000313" key="13">
    <source>
        <dbReference type="Proteomes" id="UP000054524"/>
    </source>
</evidence>
<dbReference type="CDD" id="cd16448">
    <property type="entry name" value="RING-H2"/>
    <property type="match status" value="1"/>
</dbReference>
<sequence length="350" mass="40197">MYSMLTAVLLFFQIIDCRHIWNGSPLEEKVIITVKTEKVEEDGSVTRNSKQQNAYCSKSTYYVDLKNPIKKALFLWDEPIEVFLTDALLKVPHVQELSSFNVGAQTDGFSYPLNYLSVQYARNVLFNEAPVTKKALLSLEKNYIIMADYDESIKRTILFLKKIDYKGFVGVVYTEEEQLEELIEFSYYLVGGPVVLGIFNNVDLDCYKALLADEKDSRTIKQHVPNIYIEISPGMHYHEPLAPVTILILICFLTIIIGIMYLFISRHTVEDTAPKTVAMPDLHLIPSMPYNSIPSADSILGKECIICFEEFTPETFCRILPCRHIYHMECVDAWLRSYSNRCPYCQSVVK</sequence>
<keyword evidence="3" id="KW-0479">Metal-binding</keyword>
<keyword evidence="6 9" id="KW-1133">Transmembrane helix</keyword>
<evidence type="ECO:0000256" key="5">
    <source>
        <dbReference type="ARBA" id="ARBA00022833"/>
    </source>
</evidence>
<evidence type="ECO:0000256" key="4">
    <source>
        <dbReference type="ARBA" id="ARBA00022771"/>
    </source>
</evidence>
<dbReference type="HOGENOM" id="CLU_792481_0_0_1"/>
<proteinExistence type="predicted"/>
<comment type="caution">
    <text evidence="12">The sequence shown here is derived from an EMBL/GenBank/DDBJ whole genome shotgun (WGS) entry which is preliminary data.</text>
</comment>
<name>A0A086J475_NEMA1</name>
<dbReference type="InterPro" id="IPR001841">
    <property type="entry name" value="Znf_RING"/>
</dbReference>
<feature type="chain" id="PRO_5001807844" description="RING-type domain-containing protein" evidence="10">
    <location>
        <begin position="18"/>
        <end position="350"/>
    </location>
</feature>
<dbReference type="SMART" id="SM00184">
    <property type="entry name" value="RING"/>
    <property type="match status" value="1"/>
</dbReference>
<organism evidence="12 13">
    <name type="scientific">Nematocida ausubeli (strain ATCC PRA-371 / ERTm2)</name>
    <name type="common">Nematode killer fungus</name>
    <dbReference type="NCBI Taxonomy" id="1913371"/>
    <lineage>
        <taxon>Eukaryota</taxon>
        <taxon>Fungi</taxon>
        <taxon>Fungi incertae sedis</taxon>
        <taxon>Microsporidia</taxon>
        <taxon>Nematocida</taxon>
    </lineage>
</organism>
<evidence type="ECO:0000256" key="9">
    <source>
        <dbReference type="SAM" id="Phobius"/>
    </source>
</evidence>
<evidence type="ECO:0000256" key="10">
    <source>
        <dbReference type="SAM" id="SignalP"/>
    </source>
</evidence>
<dbReference type="PANTHER" id="PTHR46539">
    <property type="entry name" value="E3 UBIQUITIN-PROTEIN LIGASE ATL42"/>
    <property type="match status" value="1"/>
</dbReference>
<protein>
    <recommendedName>
        <fullName evidence="11">RING-type domain-containing protein</fullName>
    </recommendedName>
</protein>
<dbReference type="Proteomes" id="UP000054524">
    <property type="component" value="Unassembled WGS sequence"/>
</dbReference>
<feature type="domain" description="RING-type" evidence="11">
    <location>
        <begin position="304"/>
        <end position="346"/>
    </location>
</feature>
<keyword evidence="2 9" id="KW-0812">Transmembrane</keyword>
<dbReference type="GeneID" id="77674985"/>
<keyword evidence="4 8" id="KW-0863">Zinc-finger</keyword>
<evidence type="ECO:0000259" key="11">
    <source>
        <dbReference type="PROSITE" id="PS50089"/>
    </source>
</evidence>
<reference evidence="12 13" key="1">
    <citation type="journal article" date="2014" name="Genome Announc.">
        <title>Genome Sequence of the Microsporidian Species Nematocida sp1 Strain ERTm6 (ATCC PRA-372).</title>
        <authorList>
            <person name="Bakowski M.A."/>
            <person name="Priest M."/>
            <person name="Young S."/>
            <person name="Cuomo C.A."/>
            <person name="Troemel E.R."/>
        </authorList>
    </citation>
    <scope>NUCLEOTIDE SEQUENCE [LARGE SCALE GENOMIC DNA]</scope>
    <source>
        <strain evidence="12 13">ERTm6</strain>
    </source>
</reference>
<keyword evidence="10" id="KW-0732">Signal</keyword>
<keyword evidence="13" id="KW-1185">Reference proteome</keyword>
<gene>
    <name evidence="12" type="ORF">NESG_00012</name>
</gene>
<evidence type="ECO:0000256" key="2">
    <source>
        <dbReference type="ARBA" id="ARBA00022692"/>
    </source>
</evidence>
<feature type="transmembrane region" description="Helical" evidence="9">
    <location>
        <begin position="241"/>
        <end position="264"/>
    </location>
</feature>
<evidence type="ECO:0000256" key="1">
    <source>
        <dbReference type="ARBA" id="ARBA00004370"/>
    </source>
</evidence>
<evidence type="ECO:0000256" key="6">
    <source>
        <dbReference type="ARBA" id="ARBA00022989"/>
    </source>
</evidence>
<accession>A0A086J475</accession>
<dbReference type="GO" id="GO:0016020">
    <property type="term" value="C:membrane"/>
    <property type="evidence" value="ECO:0007669"/>
    <property type="project" value="UniProtKB-SubCell"/>
</dbReference>
<evidence type="ECO:0000256" key="8">
    <source>
        <dbReference type="PROSITE-ProRule" id="PRU00175"/>
    </source>
</evidence>
<feature type="signal peptide" evidence="10">
    <location>
        <begin position="1"/>
        <end position="17"/>
    </location>
</feature>
<dbReference type="Gene3D" id="3.30.40.10">
    <property type="entry name" value="Zinc/RING finger domain, C3HC4 (zinc finger)"/>
    <property type="match status" value="1"/>
</dbReference>
<dbReference type="AlphaFoldDB" id="A0A086J475"/>
<dbReference type="Pfam" id="PF13639">
    <property type="entry name" value="zf-RING_2"/>
    <property type="match status" value="1"/>
</dbReference>
<dbReference type="GO" id="GO:0008270">
    <property type="term" value="F:zinc ion binding"/>
    <property type="evidence" value="ECO:0007669"/>
    <property type="project" value="UniProtKB-KW"/>
</dbReference>
<dbReference type="InterPro" id="IPR013083">
    <property type="entry name" value="Znf_RING/FYVE/PHD"/>
</dbReference>
<keyword evidence="7 9" id="KW-0472">Membrane</keyword>
<comment type="subcellular location">
    <subcellularLocation>
        <location evidence="1">Membrane</location>
    </subcellularLocation>
</comment>
<dbReference type="SUPFAM" id="SSF57850">
    <property type="entry name" value="RING/U-box"/>
    <property type="match status" value="1"/>
</dbReference>
<dbReference type="PANTHER" id="PTHR46539:SF1">
    <property type="entry name" value="E3 UBIQUITIN-PROTEIN LIGASE ATL42"/>
    <property type="match status" value="1"/>
</dbReference>
<dbReference type="RefSeq" id="XP_052905498.1">
    <property type="nucleotide sequence ID" value="XM_053047673.1"/>
</dbReference>
<evidence type="ECO:0000256" key="3">
    <source>
        <dbReference type="ARBA" id="ARBA00022723"/>
    </source>
</evidence>
<dbReference type="EMBL" id="AKIJ01000001">
    <property type="protein sequence ID" value="KFG26943.1"/>
    <property type="molecule type" value="Genomic_DNA"/>
</dbReference>
<keyword evidence="5" id="KW-0862">Zinc</keyword>
<evidence type="ECO:0000313" key="12">
    <source>
        <dbReference type="EMBL" id="KFG26943.1"/>
    </source>
</evidence>
<dbReference type="PROSITE" id="PS50089">
    <property type="entry name" value="ZF_RING_2"/>
    <property type="match status" value="1"/>
</dbReference>
<evidence type="ECO:0000256" key="7">
    <source>
        <dbReference type="ARBA" id="ARBA00023136"/>
    </source>
</evidence>